<proteinExistence type="predicted"/>
<accession>A0A3P6C011</accession>
<protein>
    <submittedName>
        <fullName evidence="1">Uncharacterized protein</fullName>
    </submittedName>
</protein>
<dbReference type="EMBL" id="LR031873">
    <property type="protein sequence ID" value="VDD08476.1"/>
    <property type="molecule type" value="Genomic_DNA"/>
</dbReference>
<sequence>MLERLQEKIFQEMPQSLVSFMKLKRHHWEQKKEDAVNNFLWFMFISKKFQRKLKN</sequence>
<name>A0A3P6C011_BRAOL</name>
<organism evidence="1">
    <name type="scientific">Brassica oleracea</name>
    <name type="common">Wild cabbage</name>
    <dbReference type="NCBI Taxonomy" id="3712"/>
    <lineage>
        <taxon>Eukaryota</taxon>
        <taxon>Viridiplantae</taxon>
        <taxon>Streptophyta</taxon>
        <taxon>Embryophyta</taxon>
        <taxon>Tracheophyta</taxon>
        <taxon>Spermatophyta</taxon>
        <taxon>Magnoliopsida</taxon>
        <taxon>eudicotyledons</taxon>
        <taxon>Gunneridae</taxon>
        <taxon>Pentapetalae</taxon>
        <taxon>rosids</taxon>
        <taxon>malvids</taxon>
        <taxon>Brassicales</taxon>
        <taxon>Brassicaceae</taxon>
        <taxon>Brassiceae</taxon>
        <taxon>Brassica</taxon>
    </lineage>
</organism>
<reference evidence="1" key="1">
    <citation type="submission" date="2018-11" db="EMBL/GenBank/DDBJ databases">
        <authorList>
            <consortium name="Genoscope - CEA"/>
            <person name="William W."/>
        </authorList>
    </citation>
    <scope>NUCLEOTIDE SEQUENCE</scope>
</reference>
<evidence type="ECO:0000313" key="1">
    <source>
        <dbReference type="EMBL" id="VDD08476.1"/>
    </source>
</evidence>
<dbReference type="AlphaFoldDB" id="A0A3P6C011"/>
<gene>
    <name evidence="1" type="ORF">BOLC4T24030H</name>
</gene>